<dbReference type="GO" id="GO:0006325">
    <property type="term" value="P:chromatin organization"/>
    <property type="evidence" value="ECO:0007669"/>
    <property type="project" value="TreeGrafter"/>
</dbReference>
<dbReference type="Pfam" id="PF14075">
    <property type="entry name" value="UBN_AB"/>
    <property type="match status" value="1"/>
</dbReference>
<evidence type="ECO:0000313" key="6">
    <source>
        <dbReference type="RefSeq" id="XP_018326400.1"/>
    </source>
</evidence>
<keyword evidence="5" id="KW-1185">Reference proteome</keyword>
<dbReference type="GeneID" id="108737797"/>
<dbReference type="OrthoDB" id="68076at2759"/>
<evidence type="ECO:0000259" key="4">
    <source>
        <dbReference type="Pfam" id="PF14075"/>
    </source>
</evidence>
<feature type="compositionally biased region" description="Basic and acidic residues" evidence="2">
    <location>
        <begin position="187"/>
        <end position="196"/>
    </location>
</feature>
<feature type="compositionally biased region" description="Polar residues" evidence="2">
    <location>
        <begin position="11"/>
        <end position="22"/>
    </location>
</feature>
<proteinExistence type="predicted"/>
<feature type="domain" description="Ubinuclein middle" evidence="4">
    <location>
        <begin position="334"/>
        <end position="534"/>
    </location>
</feature>
<keyword evidence="1" id="KW-0597">Phosphoprotein</keyword>
<accession>A0A1W4X252</accession>
<organism evidence="5 6">
    <name type="scientific">Agrilus planipennis</name>
    <name type="common">Emerald ash borer</name>
    <name type="synonym">Agrilus marcopoli</name>
    <dbReference type="NCBI Taxonomy" id="224129"/>
    <lineage>
        <taxon>Eukaryota</taxon>
        <taxon>Metazoa</taxon>
        <taxon>Ecdysozoa</taxon>
        <taxon>Arthropoda</taxon>
        <taxon>Hexapoda</taxon>
        <taxon>Insecta</taxon>
        <taxon>Pterygota</taxon>
        <taxon>Neoptera</taxon>
        <taxon>Endopterygota</taxon>
        <taxon>Coleoptera</taxon>
        <taxon>Polyphaga</taxon>
        <taxon>Elateriformia</taxon>
        <taxon>Buprestoidea</taxon>
        <taxon>Buprestidae</taxon>
        <taxon>Agrilinae</taxon>
        <taxon>Agrilus</taxon>
    </lineage>
</organism>
<dbReference type="Pfam" id="PF08729">
    <property type="entry name" value="HUN"/>
    <property type="match status" value="1"/>
</dbReference>
<feature type="region of interest" description="Disordered" evidence="2">
    <location>
        <begin position="1"/>
        <end position="27"/>
    </location>
</feature>
<dbReference type="InterPro" id="IPR014840">
    <property type="entry name" value="HRD"/>
</dbReference>
<evidence type="ECO:0000313" key="5">
    <source>
        <dbReference type="Proteomes" id="UP000192223"/>
    </source>
</evidence>
<dbReference type="GO" id="GO:0005634">
    <property type="term" value="C:nucleus"/>
    <property type="evidence" value="ECO:0007669"/>
    <property type="project" value="TreeGrafter"/>
</dbReference>
<feature type="compositionally biased region" description="Basic and acidic residues" evidence="2">
    <location>
        <begin position="742"/>
        <end position="754"/>
    </location>
</feature>
<sequence length="1020" mass="114068">MSDFRRESLISLGTKSANNDKSQPVKRSVRISVTLPESTEDGYPQINFRQELAAWEEKHISSCTEKSQNGLDPFNDDDDDDVRRVAQELEAKYGISSKKKRRKRKKDIAIGYDESDSFIDNTDCYDEIIPKNITTLHGGFYINSGALEFERIGGVSSDESSSSSEEEEVPEKPKKRPLASSSDSETDEKQKNENKEKKQKMSNGNANGIQKALKNKLFSDDKIKKVRKNSTDDDKKKAVRDLLKEKRDDTNVSLSSSETPKASTGEVEVASLTNIATVIESVVNASNGNTIQVIDDSSRESTGSKENQKTDMALILDGDSNDAFPQKQEEIVKLPDNIPNDILTLIHEIKHAAAQSTEGKVKFFSGPVSTILLSLERKCRTLKKSTRVRIYEHLAPFVRCRKETLIKRAKNLILEDDQKKIKHLLNQLHSEVQEVMPSLLHSYEIESQKVLQKRYSKEGLEGEDLKSLRMPKRRFTWTEETKKLLREIVTVQKKCFLMEGRNKDKLDELITSFLKSHVQVLWPEGWISMNSLLKYSNSEVKKQKSMTISNITNIKNISISDADVSRESTGNSSFASKVLPPITSKSSSLTITPIMPADVQKNAEDQIAKAKASLPSDIIISNVNSNSYSIKANKPLPMPIEITKTMPDQSILNRHTPPSQEKDEFQLIQQAMAEDLSQKVNSTMKTPVSNISISQNKNFKDTFSSDRDLIMDLTESVELKRKPGPKSKTKYYVEDPERPVKIKKATSDKMKAGNKDGCFSNKESEQYPQVSFSSKDNRSNYGMKSHESVTTGSYALDKLISDSLADAKCFASLDSFSTLQKNSAECTTINLGSASTVTFPVKPRHSEDGDENQIQEVLEGLRALQKMSSPAKVDDYGRTSAPASVITYNSKSSSSLSSPSIGGVGGTSSQKSDASKKHVSVFHDEFQRQFIKFNERKTNQPAPAPNSKNDFNSVSNSSYSSLQTNIKTPNNNYAQPYYNKLFNNINNQQGSYNMLQDMFANLLKESGYKTAGDKSNVQQK</sequence>
<feature type="compositionally biased region" description="Low complexity" evidence="2">
    <location>
        <begin position="890"/>
        <end position="901"/>
    </location>
</feature>
<protein>
    <submittedName>
        <fullName evidence="6">Ubinuclein-2 isoform X1</fullName>
    </submittedName>
</protein>
<dbReference type="PANTHER" id="PTHR21669:SF28">
    <property type="entry name" value="YEMANUCLEIN"/>
    <property type="match status" value="1"/>
</dbReference>
<reference evidence="6" key="1">
    <citation type="submission" date="2025-08" db="UniProtKB">
        <authorList>
            <consortium name="RefSeq"/>
        </authorList>
    </citation>
    <scope>IDENTIFICATION</scope>
    <source>
        <tissue evidence="6">Entire body</tissue>
    </source>
</reference>
<name>A0A1W4X252_AGRPL</name>
<dbReference type="FunCoup" id="A0A1W4X252">
    <property type="interactions" value="1198"/>
</dbReference>
<dbReference type="PANTHER" id="PTHR21669">
    <property type="entry name" value="CAPZ-INTERACTING PROTEIN AND RELATED PROTEINS"/>
    <property type="match status" value="1"/>
</dbReference>
<feature type="region of interest" description="Disordered" evidence="2">
    <location>
        <begin position="935"/>
        <end position="967"/>
    </location>
</feature>
<feature type="region of interest" description="Disordered" evidence="2">
    <location>
        <begin position="153"/>
        <end position="208"/>
    </location>
</feature>
<dbReference type="KEGG" id="apln:108737797"/>
<feature type="compositionally biased region" description="Polar residues" evidence="2">
    <location>
        <begin position="251"/>
        <end position="262"/>
    </location>
</feature>
<feature type="compositionally biased region" description="Polar residues" evidence="2">
    <location>
        <begin position="766"/>
        <end position="787"/>
    </location>
</feature>
<feature type="domain" description="Hpc2-related" evidence="3">
    <location>
        <begin position="100"/>
        <end position="148"/>
    </location>
</feature>
<dbReference type="RefSeq" id="XP_018326400.1">
    <property type="nucleotide sequence ID" value="XM_018470898.1"/>
</dbReference>
<evidence type="ECO:0000256" key="1">
    <source>
        <dbReference type="ARBA" id="ARBA00022553"/>
    </source>
</evidence>
<feature type="region of interest" description="Disordered" evidence="2">
    <location>
        <begin position="243"/>
        <end position="262"/>
    </location>
</feature>
<evidence type="ECO:0000259" key="3">
    <source>
        <dbReference type="Pfam" id="PF08729"/>
    </source>
</evidence>
<dbReference type="InterPro" id="IPR026947">
    <property type="entry name" value="UBN_middle_dom"/>
</dbReference>
<gene>
    <name evidence="6" type="primary">LOC108737797</name>
</gene>
<evidence type="ECO:0000256" key="2">
    <source>
        <dbReference type="SAM" id="MobiDB-lite"/>
    </source>
</evidence>
<feature type="region of interest" description="Disordered" evidence="2">
    <location>
        <begin position="742"/>
        <end position="787"/>
    </location>
</feature>
<dbReference type="STRING" id="224129.A0A1W4X252"/>
<feature type="compositionally biased region" description="Low complexity" evidence="2">
    <location>
        <begin position="952"/>
        <end position="961"/>
    </location>
</feature>
<dbReference type="AlphaFoldDB" id="A0A1W4X252"/>
<dbReference type="Proteomes" id="UP000192223">
    <property type="component" value="Unplaced"/>
</dbReference>
<dbReference type="InParanoid" id="A0A1W4X252"/>
<feature type="region of interest" description="Disordered" evidence="2">
    <location>
        <begin position="888"/>
        <end position="919"/>
    </location>
</feature>